<feature type="compositionally biased region" description="Basic and acidic residues" evidence="2">
    <location>
        <begin position="279"/>
        <end position="289"/>
    </location>
</feature>
<sequence length="529" mass="60437">MAGILESVPTIISTAVAAYGIVEVILELAEDAKKIGDQMRIDALPFRAFGDLIETAQYSIKFRLPQDDTAVISYMRDRRVLDNMEQEAFELSRDIDEQKEKIRRLQSNFGDHANYPLRFYAAHRWKNIRKPKLELLQPRMAQLKSTLQLIIAVIQLEVLSRNGSATRGEPRLNEIDELREVIGKHIEAIGQIKQNFSIQPAMTGDGDSATGICFLAYTMARTGRVPRSDQPFPDRFDFTQLTTSPIMVIDPLHWAPPPGSLLANAPICPHCYRDTRATNGHLPDRRIWNRDGSIPNITNHRSRHRERPLPPLPPQESLESLDRQEPAGSRPQYRAPSPPPHPHIPPLFHPNPPLVEIREQPSGSELQDPPANDDPTREPGPENQYLTEPLYRLSSRSPRPRQPTTVEQVLVWHNNGSWVPQLVRFDPNLDIRNRHGANGAEIPYGGLISEDYVDSLSLTESVEWYRREFVFPYDDERRAVRGIGTVDIEWKKQPGVDDWDELVVERPRVKCIVCREMPCEEELVLKLHD</sequence>
<gene>
    <name evidence="3" type="ORF">QR685DRAFT_362315</name>
</gene>
<feature type="region of interest" description="Disordered" evidence="2">
    <location>
        <begin position="279"/>
        <end position="402"/>
    </location>
</feature>
<dbReference type="Proteomes" id="UP001451303">
    <property type="component" value="Unassembled WGS sequence"/>
</dbReference>
<evidence type="ECO:0000313" key="3">
    <source>
        <dbReference type="EMBL" id="KAL0467547.1"/>
    </source>
</evidence>
<dbReference type="EMBL" id="JAVLET010000009">
    <property type="protein sequence ID" value="KAL0467547.1"/>
    <property type="molecule type" value="Genomic_DNA"/>
</dbReference>
<accession>A0ABR3D5H2</accession>
<evidence type="ECO:0000256" key="2">
    <source>
        <dbReference type="SAM" id="MobiDB-lite"/>
    </source>
</evidence>
<organism evidence="3 4">
    <name type="scientific">Neurospora intermedia</name>
    <dbReference type="NCBI Taxonomy" id="5142"/>
    <lineage>
        <taxon>Eukaryota</taxon>
        <taxon>Fungi</taxon>
        <taxon>Dikarya</taxon>
        <taxon>Ascomycota</taxon>
        <taxon>Pezizomycotina</taxon>
        <taxon>Sordariomycetes</taxon>
        <taxon>Sordariomycetidae</taxon>
        <taxon>Sordariales</taxon>
        <taxon>Sordariaceae</taxon>
        <taxon>Neurospora</taxon>
    </lineage>
</organism>
<name>A0ABR3D5H2_NEUIN</name>
<proteinExistence type="predicted"/>
<comment type="caution">
    <text evidence="3">The sequence shown here is derived from an EMBL/GenBank/DDBJ whole genome shotgun (WGS) entry which is preliminary data.</text>
</comment>
<evidence type="ECO:0000256" key="1">
    <source>
        <dbReference type="SAM" id="Coils"/>
    </source>
</evidence>
<evidence type="ECO:0000313" key="4">
    <source>
        <dbReference type="Proteomes" id="UP001451303"/>
    </source>
</evidence>
<protein>
    <submittedName>
        <fullName evidence="3">Uncharacterized protein</fullName>
    </submittedName>
</protein>
<feature type="compositionally biased region" description="Pro residues" evidence="2">
    <location>
        <begin position="336"/>
        <end position="353"/>
    </location>
</feature>
<keyword evidence="1" id="KW-0175">Coiled coil</keyword>
<reference evidence="3 4" key="1">
    <citation type="submission" date="2023-09" db="EMBL/GenBank/DDBJ databases">
        <title>Multi-omics analysis of a traditional fermented food reveals byproduct-associated fungal strains for waste-to-food upcycling.</title>
        <authorList>
            <consortium name="Lawrence Berkeley National Laboratory"/>
            <person name="Rekdal V.M."/>
            <person name="Villalobos-Escobedo J.M."/>
            <person name="Rodriguez-Valeron N."/>
            <person name="Garcia M.O."/>
            <person name="Vasquez D.P."/>
            <person name="Damayanti I."/>
            <person name="Sorensen P.M."/>
            <person name="Baidoo E.E."/>
            <person name="De Carvalho A.C."/>
            <person name="Riley R."/>
            <person name="Lipzen A."/>
            <person name="He G."/>
            <person name="Yan M."/>
            <person name="Haridas S."/>
            <person name="Daum C."/>
            <person name="Yoshinaga Y."/>
            <person name="Ng V."/>
            <person name="Grigoriev I.V."/>
            <person name="Munk R."/>
            <person name="Nuraida L."/>
            <person name="Wijaya C.H."/>
            <person name="Morales P.-C."/>
            <person name="Keasling J.D."/>
        </authorList>
    </citation>
    <scope>NUCLEOTIDE SEQUENCE [LARGE SCALE GENOMIC DNA]</scope>
    <source>
        <strain evidence="3 4">FGSC 2613</strain>
    </source>
</reference>
<feature type="coiled-coil region" evidence="1">
    <location>
        <begin position="81"/>
        <end position="108"/>
    </location>
</feature>
<keyword evidence="4" id="KW-1185">Reference proteome</keyword>